<reference evidence="1 2" key="1">
    <citation type="journal article" date="2019" name="ISME J.">
        <title>Deianiraea, an extracellular bacterium associated with the ciliate Paramecium, suggests an alternative scenario for the evolution of Rickettsiales.</title>
        <authorList>
            <person name="Castelli M."/>
            <person name="Sabaneyeva E."/>
            <person name="Lanzoni O."/>
            <person name="Lebedeva N."/>
            <person name="Floriano A.M."/>
            <person name="Gaiarsa S."/>
            <person name="Benken K."/>
            <person name="Modeo L."/>
            <person name="Bandi C."/>
            <person name="Potekhin A."/>
            <person name="Sassera D."/>
            <person name="Petroni G."/>
        </authorList>
    </citation>
    <scope>NUCLEOTIDE SEQUENCE [LARGE SCALE GENOMIC DNA]</scope>
    <source>
        <strain evidence="1">CyL4-1</strain>
    </source>
</reference>
<protein>
    <submittedName>
        <fullName evidence="1">Uncharacterized protein</fullName>
    </submittedName>
</protein>
<gene>
    <name evidence="1" type="ORF">Deia_00934</name>
</gene>
<sequence length="42" mass="4739">MFKMIKIFIAIMMIIYVYKAIGPSNVNAFIKDTGQAIKSSLK</sequence>
<evidence type="ECO:0000313" key="1">
    <source>
        <dbReference type="EMBL" id="QED23721.1"/>
    </source>
</evidence>
<name>A0A5B8XI73_9RICK</name>
<accession>A0A5B8XI73</accession>
<dbReference type="AlphaFoldDB" id="A0A5B8XI73"/>
<dbReference type="Proteomes" id="UP000321934">
    <property type="component" value="Chromosome"/>
</dbReference>
<dbReference type="RefSeq" id="WP_281284132.1">
    <property type="nucleotide sequence ID" value="NZ_CP029077.1"/>
</dbReference>
<organism evidence="1 2">
    <name type="scientific">Candidatus Deianiraea vastatrix</name>
    <dbReference type="NCBI Taxonomy" id="2163644"/>
    <lineage>
        <taxon>Bacteria</taxon>
        <taxon>Pseudomonadati</taxon>
        <taxon>Pseudomonadota</taxon>
        <taxon>Alphaproteobacteria</taxon>
        <taxon>Rickettsiales</taxon>
        <taxon>Candidatus Deianiraeaceae</taxon>
        <taxon>Candidatus Deianiraea</taxon>
    </lineage>
</organism>
<keyword evidence="2" id="KW-1185">Reference proteome</keyword>
<dbReference type="EMBL" id="CP029077">
    <property type="protein sequence ID" value="QED23721.1"/>
    <property type="molecule type" value="Genomic_DNA"/>
</dbReference>
<evidence type="ECO:0000313" key="2">
    <source>
        <dbReference type="Proteomes" id="UP000321934"/>
    </source>
</evidence>
<proteinExistence type="predicted"/>